<name>A0A382AF51_9ZZZZ</name>
<gene>
    <name evidence="1" type="ORF">METZ01_LOCUS152765</name>
</gene>
<proteinExistence type="predicted"/>
<evidence type="ECO:0000313" key="1">
    <source>
        <dbReference type="EMBL" id="SVA99911.1"/>
    </source>
</evidence>
<dbReference type="AlphaFoldDB" id="A0A382AF51"/>
<organism evidence="1">
    <name type="scientific">marine metagenome</name>
    <dbReference type="NCBI Taxonomy" id="408172"/>
    <lineage>
        <taxon>unclassified sequences</taxon>
        <taxon>metagenomes</taxon>
        <taxon>ecological metagenomes</taxon>
    </lineage>
</organism>
<feature type="non-terminal residue" evidence="1">
    <location>
        <position position="97"/>
    </location>
</feature>
<sequence length="97" mass="11239">MKKKHPKRVKIIIKRPVLLLFLYSITHADPIINIWYIGIRENPVYNHYIEIYNPTEEIIDLSEYVFLKGHGQSNAIGYGWGNELSNSGVSFYRLSGS</sequence>
<evidence type="ECO:0008006" key="2">
    <source>
        <dbReference type="Google" id="ProtNLM"/>
    </source>
</evidence>
<reference evidence="1" key="1">
    <citation type="submission" date="2018-05" db="EMBL/GenBank/DDBJ databases">
        <authorList>
            <person name="Lanie J.A."/>
            <person name="Ng W.-L."/>
            <person name="Kazmierczak K.M."/>
            <person name="Andrzejewski T.M."/>
            <person name="Davidsen T.M."/>
            <person name="Wayne K.J."/>
            <person name="Tettelin H."/>
            <person name="Glass J.I."/>
            <person name="Rusch D."/>
            <person name="Podicherti R."/>
            <person name="Tsui H.-C.T."/>
            <person name="Winkler M.E."/>
        </authorList>
    </citation>
    <scope>NUCLEOTIDE SEQUENCE</scope>
</reference>
<dbReference type="EMBL" id="UINC01025048">
    <property type="protein sequence ID" value="SVA99911.1"/>
    <property type="molecule type" value="Genomic_DNA"/>
</dbReference>
<protein>
    <recommendedName>
        <fullName evidence="2">LTD domain-containing protein</fullName>
    </recommendedName>
</protein>
<accession>A0A382AF51</accession>